<dbReference type="EMBL" id="CP001511">
    <property type="protein sequence ID" value="ACS43777.1"/>
    <property type="molecule type" value="Genomic_DNA"/>
</dbReference>
<feature type="domain" description="NERD" evidence="2">
    <location>
        <begin position="67"/>
        <end position="182"/>
    </location>
</feature>
<organism evidence="3 4">
    <name type="scientific">Methylorubrum extorquens (strain ATCC 14718 / DSM 1338 / JCM 2805 / NCIMB 9133 / AM1)</name>
    <name type="common">Methylobacterium extorquens</name>
    <dbReference type="NCBI Taxonomy" id="272630"/>
    <lineage>
        <taxon>Bacteria</taxon>
        <taxon>Pseudomonadati</taxon>
        <taxon>Pseudomonadota</taxon>
        <taxon>Alphaproteobacteria</taxon>
        <taxon>Hyphomicrobiales</taxon>
        <taxon>Methylobacteriaceae</taxon>
        <taxon>Methylorubrum</taxon>
    </lineage>
</organism>
<evidence type="ECO:0000313" key="4">
    <source>
        <dbReference type="Proteomes" id="UP000009081"/>
    </source>
</evidence>
<evidence type="ECO:0000256" key="1">
    <source>
        <dbReference type="SAM" id="Phobius"/>
    </source>
</evidence>
<dbReference type="OrthoDB" id="5782056at2"/>
<dbReference type="KEGG" id="mea:Mex_2p0983"/>
<accession>C5B5P5</accession>
<dbReference type="Proteomes" id="UP000009081">
    <property type="component" value="Plasmid megaplasmid"/>
</dbReference>
<proteinExistence type="predicted"/>
<geneLocation type="plasmid" evidence="3 4">
    <name>megaplasmid</name>
</geneLocation>
<dbReference type="RefSeq" id="WP_003597049.1">
    <property type="nucleotide sequence ID" value="NC_012811.1"/>
</dbReference>
<keyword evidence="1" id="KW-0472">Membrane</keyword>
<name>C5B5P5_METEA</name>
<keyword evidence="4" id="KW-1185">Reference proteome</keyword>
<sequence>MQLDQLVGDAFGKLLWQLLPLLACALAIAFFKALAPGRRRRKLASKGEAKTPLAPTLAELEYKRKLEGVAGELKVRRLIEHRYAHSLHDIYLPYRNGTTQIDHVVLIGDRIVVVETKNYSGMVFGDLQGRNWTQILAGGNVRMPFLNPIRQNALHVDAVKLAVGGSVEVVNLVAFVGTATFARDMPGGVMELTDLAAFLDSHRGDVGVDPRAMEAWARLCRAAMARPRQEAVENHRNTLARRMPKDRPAA</sequence>
<dbReference type="PROSITE" id="PS50965">
    <property type="entry name" value="NERD"/>
    <property type="match status" value="1"/>
</dbReference>
<keyword evidence="3" id="KW-0614">Plasmid</keyword>
<reference evidence="3 4" key="1">
    <citation type="journal article" date="2009" name="PLoS ONE">
        <title>Methylobacterium genome sequences: a reference blueprint to investigate microbial metabolism of C1 compounds from natural and industrial sources.</title>
        <authorList>
            <person name="Vuilleumier S."/>
            <person name="Chistoserdova L."/>
            <person name="Lee M.-C."/>
            <person name="Bringel F."/>
            <person name="Lajus A."/>
            <person name="Zhou Y."/>
            <person name="Gourion B."/>
            <person name="Barbe V."/>
            <person name="Chang J."/>
            <person name="Cruveiller S."/>
            <person name="Dossat C."/>
            <person name="Gillett W."/>
            <person name="Gruffaz C."/>
            <person name="Haugen E."/>
            <person name="Hourcade E."/>
            <person name="Levy R."/>
            <person name="Mangenot S."/>
            <person name="Muller E."/>
            <person name="Nadalig T."/>
            <person name="Pagni M."/>
            <person name="Penny C."/>
            <person name="Peyraud R."/>
            <person name="Robinson D.G."/>
            <person name="Roche D."/>
            <person name="Rouy Z."/>
            <person name="Saenampechek C."/>
            <person name="Salvignol G."/>
            <person name="Vallenet D."/>
            <person name="Wu Z."/>
            <person name="Marx C.J."/>
            <person name="Vorholt J.A."/>
            <person name="Olson M.V."/>
            <person name="Kaul R."/>
            <person name="Weissenbach J."/>
            <person name="Medigue C."/>
            <person name="Lidstrom M.E."/>
        </authorList>
    </citation>
    <scope>NUCLEOTIDE SEQUENCE [LARGE SCALE GENOMIC DNA]</scope>
    <source>
        <strain evidence="4">ATCC 14718 / DSM 1338 / JCM 2805 / NCIMB 9133 / AM1</strain>
    </source>
</reference>
<evidence type="ECO:0000259" key="2">
    <source>
        <dbReference type="PROSITE" id="PS50965"/>
    </source>
</evidence>
<feature type="transmembrane region" description="Helical" evidence="1">
    <location>
        <begin position="14"/>
        <end position="35"/>
    </location>
</feature>
<gene>
    <name evidence="3" type="ordered locus">MexAM1_META2p0983</name>
</gene>
<dbReference type="HOGENOM" id="CLU_1110413_0_0_5"/>
<keyword evidence="1" id="KW-1133">Transmembrane helix</keyword>
<dbReference type="Pfam" id="PF08378">
    <property type="entry name" value="NERD"/>
    <property type="match status" value="1"/>
</dbReference>
<dbReference type="InterPro" id="IPR011528">
    <property type="entry name" value="NERD"/>
</dbReference>
<dbReference type="AlphaFoldDB" id="C5B5P5"/>
<evidence type="ECO:0000313" key="3">
    <source>
        <dbReference type="EMBL" id="ACS43777.1"/>
    </source>
</evidence>
<protein>
    <recommendedName>
        <fullName evidence="2">NERD domain-containing protein</fullName>
    </recommendedName>
</protein>
<keyword evidence="1" id="KW-0812">Transmembrane</keyword>